<dbReference type="STRING" id="592028.GCWU000321_00051"/>
<dbReference type="PIRSF" id="PIRSF018637">
    <property type="entry name" value="TrmK"/>
    <property type="match status" value="1"/>
</dbReference>
<evidence type="ECO:0000313" key="1">
    <source>
        <dbReference type="EMBL" id="EEW96115.1"/>
    </source>
</evidence>
<dbReference type="HOGENOM" id="CLU_071037_1_0_9"/>
<dbReference type="AlphaFoldDB" id="C9LLN2"/>
<dbReference type="InterPro" id="IPR029063">
    <property type="entry name" value="SAM-dependent_MTases_sf"/>
</dbReference>
<evidence type="ECO:0008006" key="3">
    <source>
        <dbReference type="Google" id="ProtNLM"/>
    </source>
</evidence>
<sequence length="243" mass="27412">MLGLFCYRKGIGMKLTPRLRAVAGLVPCGSCIADIGTDHAYVPISLIHNGRIKYAIAGDIHAGPAQRAREHIKREGLSTKIKVREGAGLSILEEDEVDGAVIAGMGGFMIRDILKQEYVIAESIKWFILQPQNHTSDLYIWLQQNGYKIEQEVLAEEGTQLYEILYVTHGHMDPFSEIEAEIGVTESRYKDKLFVKHLKKLINQRKMILNGIDIESANVVNTAKYQKALTDEAILEEILWRFM</sequence>
<name>C9LLN2_9FIRM</name>
<protein>
    <recommendedName>
        <fullName evidence="3">SAM-dependent methyltransferase</fullName>
    </recommendedName>
</protein>
<dbReference type="Gene3D" id="3.40.50.150">
    <property type="entry name" value="Vaccinia Virus protein VP39"/>
    <property type="match status" value="1"/>
</dbReference>
<proteinExistence type="predicted"/>
<comment type="caution">
    <text evidence="1">The sequence shown here is derived from an EMBL/GenBank/DDBJ whole genome shotgun (WGS) entry which is preliminary data.</text>
</comment>
<organism evidence="1 2">
    <name type="scientific">Dialister invisus DSM 15470</name>
    <dbReference type="NCBI Taxonomy" id="592028"/>
    <lineage>
        <taxon>Bacteria</taxon>
        <taxon>Bacillati</taxon>
        <taxon>Bacillota</taxon>
        <taxon>Negativicutes</taxon>
        <taxon>Veillonellales</taxon>
        <taxon>Veillonellaceae</taxon>
        <taxon>Dialister</taxon>
    </lineage>
</organism>
<dbReference type="InterPro" id="IPR006901">
    <property type="entry name" value="TrmK"/>
</dbReference>
<accession>C9LLN2</accession>
<dbReference type="OrthoDB" id="5881184at2"/>
<dbReference type="PANTHER" id="PTHR38451">
    <property type="entry name" value="TRNA (ADENINE(22)-N(1))-METHYLTRANSFERASE"/>
    <property type="match status" value="1"/>
</dbReference>
<evidence type="ECO:0000313" key="2">
    <source>
        <dbReference type="Proteomes" id="UP000004736"/>
    </source>
</evidence>
<dbReference type="GO" id="GO:0160105">
    <property type="term" value="F:tRNA (adenine(22)-N1)-methyltransferase activity"/>
    <property type="evidence" value="ECO:0007669"/>
    <property type="project" value="InterPro"/>
</dbReference>
<keyword evidence="2" id="KW-1185">Reference proteome</keyword>
<dbReference type="EMBL" id="ACIM02000001">
    <property type="protein sequence ID" value="EEW96115.1"/>
    <property type="molecule type" value="Genomic_DNA"/>
</dbReference>
<reference evidence="1" key="1">
    <citation type="submission" date="2009-09" db="EMBL/GenBank/DDBJ databases">
        <authorList>
            <person name="Weinstock G."/>
            <person name="Sodergren E."/>
            <person name="Clifton S."/>
            <person name="Fulton L."/>
            <person name="Fulton B."/>
            <person name="Courtney L."/>
            <person name="Fronick C."/>
            <person name="Harrison M."/>
            <person name="Strong C."/>
            <person name="Farmer C."/>
            <person name="Delahaunty K."/>
            <person name="Markovic C."/>
            <person name="Hall O."/>
            <person name="Minx P."/>
            <person name="Tomlinson C."/>
            <person name="Mitreva M."/>
            <person name="Nelson J."/>
            <person name="Hou S."/>
            <person name="Wollam A."/>
            <person name="Pepin K.H."/>
            <person name="Johnson M."/>
            <person name="Bhonagiri V."/>
            <person name="Nash W.E."/>
            <person name="Warren W."/>
            <person name="Chinwalla A."/>
            <person name="Mardis E.R."/>
            <person name="Wilson R.K."/>
        </authorList>
    </citation>
    <scope>NUCLEOTIDE SEQUENCE [LARGE SCALE GENOMIC DNA]</scope>
    <source>
        <strain evidence="1">DSM 15470</strain>
    </source>
</reference>
<dbReference type="eggNOG" id="COG2384">
    <property type="taxonomic scope" value="Bacteria"/>
</dbReference>
<dbReference type="SUPFAM" id="SSF53335">
    <property type="entry name" value="S-adenosyl-L-methionine-dependent methyltransferases"/>
    <property type="match status" value="1"/>
</dbReference>
<dbReference type="Proteomes" id="UP000004736">
    <property type="component" value="Unassembled WGS sequence"/>
</dbReference>
<dbReference type="Pfam" id="PF12847">
    <property type="entry name" value="Methyltransf_18"/>
    <property type="match status" value="1"/>
</dbReference>
<dbReference type="PANTHER" id="PTHR38451:SF1">
    <property type="entry name" value="TRNA (ADENINE(22)-N(1))-METHYLTRANSFERASE"/>
    <property type="match status" value="1"/>
</dbReference>
<gene>
    <name evidence="1" type="ORF">GCWU000321_00051</name>
</gene>